<evidence type="ECO:0000256" key="3">
    <source>
        <dbReference type="ARBA" id="ARBA00022989"/>
    </source>
</evidence>
<feature type="transmembrane region" description="Helical" evidence="7">
    <location>
        <begin position="424"/>
        <end position="448"/>
    </location>
</feature>
<organism evidence="9 10">
    <name type="scientific">Aduncisulcus paluster</name>
    <dbReference type="NCBI Taxonomy" id="2918883"/>
    <lineage>
        <taxon>Eukaryota</taxon>
        <taxon>Metamonada</taxon>
        <taxon>Carpediemonas-like organisms</taxon>
        <taxon>Aduncisulcus</taxon>
    </lineage>
</organism>
<proteinExistence type="predicted"/>
<feature type="compositionally biased region" description="Basic and acidic residues" evidence="6">
    <location>
        <begin position="92"/>
        <end position="105"/>
    </location>
</feature>
<feature type="transmembrane region" description="Helical" evidence="7">
    <location>
        <begin position="27"/>
        <end position="48"/>
    </location>
</feature>
<feature type="transmembrane region" description="Helical" evidence="7">
    <location>
        <begin position="210"/>
        <end position="232"/>
    </location>
</feature>
<feature type="transmembrane region" description="Helical" evidence="7">
    <location>
        <begin position="336"/>
        <end position="357"/>
    </location>
</feature>
<evidence type="ECO:0000256" key="4">
    <source>
        <dbReference type="ARBA" id="ARBA00023136"/>
    </source>
</evidence>
<feature type="transmembrane region" description="Helical" evidence="7">
    <location>
        <begin position="601"/>
        <end position="621"/>
    </location>
</feature>
<dbReference type="PANTHER" id="PTHR16189">
    <property type="entry name" value="TRANSMEMBRANE PROTEIN 104-RELATED"/>
    <property type="match status" value="1"/>
</dbReference>
<keyword evidence="10" id="KW-1185">Reference proteome</keyword>
<comment type="subcellular location">
    <subcellularLocation>
        <location evidence="1">Membrane</location>
    </subcellularLocation>
</comment>
<keyword evidence="4 7" id="KW-0472">Membrane</keyword>
<comment type="caution">
    <text evidence="9">The sequence shown here is derived from an EMBL/GenBank/DDBJ whole genome shotgun (WGS) entry which is preliminary data.</text>
</comment>
<keyword evidence="2 7" id="KW-0812">Transmembrane</keyword>
<feature type="compositionally biased region" description="Basic and acidic residues" evidence="6">
    <location>
        <begin position="146"/>
        <end position="159"/>
    </location>
</feature>
<protein>
    <recommendedName>
        <fullName evidence="8">Amino acid transporter transmembrane domain-containing protein</fullName>
    </recommendedName>
</protein>
<accession>A0ABQ5JRR3</accession>
<feature type="region of interest" description="Disordered" evidence="6">
    <location>
        <begin position="135"/>
        <end position="172"/>
    </location>
</feature>
<feature type="transmembrane region" description="Helical" evidence="7">
    <location>
        <begin position="526"/>
        <end position="543"/>
    </location>
</feature>
<feature type="transmembrane region" description="Helical" evidence="7">
    <location>
        <begin position="295"/>
        <end position="316"/>
    </location>
</feature>
<keyword evidence="3 7" id="KW-1133">Transmembrane helix</keyword>
<sequence length="627" mass="69453">MFVLGISYTVGFGLICGAWAFSKSGWLLGIICTVFMGFMGCIASQWLVEVLERTSELIRCFGSKILGRGEMVRVIEEDRKGTVAKDDDESSQNEKEVEKGGKDNLGDLDDGDSDSDSGILQDEEILMIIEEDRKGTVAKDDDESSQNEKEVEKGGKDNLGDLDDGDSDSDSGILQDEEILMSGIHSFAILAEPVTEISELVSLYLGKTAALIYTILLVAFQWGMLAFLIIIFGKTMSHFIPIAGIVDDSCDPLNPTTECQESYDTSYVFYVIALLPLTIPLSVGDPHEHVVYQRIIFVARCISVSAIFLSLLIKMYSLPYDALESDGSKPFYGPNISIFKMQGLGVILTIASLMVFLHHSIPSIVSQIPYKTRAGSSLITSIFVSSIFMIVGSMVIYMYTGDETPNIPTYIFTKNDPVNGFDSLLAVCATFMPIIECFSTFPLLAITLGNGIRAVFYFEGCDAESREKAKKMEEMDHFSCQDAEEEADIEKVAKRKEEQKKQRNMKQEEAEALHKKAVWKRRGLKLICRITAIFGPVIIAFVATNINGMLVFLSIFTLPCLFFMPPLLHLASMKRVERDIGAGYAERNPHYSVLSKPIFSYLYMLVGTVVFIIAIITAMTGNFSGNE</sequence>
<feature type="transmembrane region" description="Helical" evidence="7">
    <location>
        <begin position="378"/>
        <end position="399"/>
    </location>
</feature>
<gene>
    <name evidence="9" type="ORF">ADUPG1_010513</name>
</gene>
<evidence type="ECO:0000256" key="7">
    <source>
        <dbReference type="SAM" id="Phobius"/>
    </source>
</evidence>
<dbReference type="Pfam" id="PF01490">
    <property type="entry name" value="Aa_trans"/>
    <property type="match status" value="1"/>
</dbReference>
<name>A0ABQ5JRR3_9EUKA</name>
<evidence type="ECO:0000256" key="5">
    <source>
        <dbReference type="SAM" id="Coils"/>
    </source>
</evidence>
<dbReference type="InterPro" id="IPR013057">
    <property type="entry name" value="AA_transpt_TM"/>
</dbReference>
<evidence type="ECO:0000313" key="10">
    <source>
        <dbReference type="Proteomes" id="UP001057375"/>
    </source>
</evidence>
<dbReference type="EMBL" id="BQXS01011604">
    <property type="protein sequence ID" value="GKT14582.1"/>
    <property type="molecule type" value="Genomic_DNA"/>
</dbReference>
<feature type="compositionally biased region" description="Acidic residues" evidence="6">
    <location>
        <begin position="106"/>
        <end position="118"/>
    </location>
</feature>
<evidence type="ECO:0000256" key="2">
    <source>
        <dbReference type="ARBA" id="ARBA00022692"/>
    </source>
</evidence>
<reference evidence="9" key="1">
    <citation type="submission" date="2022-03" db="EMBL/GenBank/DDBJ databases">
        <title>Draft genome sequence of Aduncisulcus paluster, a free-living microaerophilic Fornicata.</title>
        <authorList>
            <person name="Yuyama I."/>
            <person name="Kume K."/>
            <person name="Tamura T."/>
            <person name="Inagaki Y."/>
            <person name="Hashimoto T."/>
        </authorList>
    </citation>
    <scope>NUCLEOTIDE SEQUENCE</scope>
    <source>
        <strain evidence="9">NY0171</strain>
    </source>
</reference>
<keyword evidence="5" id="KW-0175">Coiled coil</keyword>
<feature type="region of interest" description="Disordered" evidence="6">
    <location>
        <begin position="81"/>
        <end position="118"/>
    </location>
</feature>
<feature type="compositionally biased region" description="Acidic residues" evidence="6">
    <location>
        <begin position="160"/>
        <end position="172"/>
    </location>
</feature>
<dbReference type="Proteomes" id="UP001057375">
    <property type="component" value="Unassembled WGS sequence"/>
</dbReference>
<feature type="domain" description="Amino acid transporter transmembrane" evidence="8">
    <location>
        <begin position="199"/>
        <end position="577"/>
    </location>
</feature>
<feature type="transmembrane region" description="Helical" evidence="7">
    <location>
        <begin position="267"/>
        <end position="283"/>
    </location>
</feature>
<evidence type="ECO:0000256" key="6">
    <source>
        <dbReference type="SAM" id="MobiDB-lite"/>
    </source>
</evidence>
<evidence type="ECO:0000259" key="8">
    <source>
        <dbReference type="Pfam" id="PF01490"/>
    </source>
</evidence>
<evidence type="ECO:0000256" key="1">
    <source>
        <dbReference type="ARBA" id="ARBA00004370"/>
    </source>
</evidence>
<feature type="transmembrane region" description="Helical" evidence="7">
    <location>
        <begin position="549"/>
        <end position="568"/>
    </location>
</feature>
<evidence type="ECO:0000313" key="9">
    <source>
        <dbReference type="EMBL" id="GKT14582.1"/>
    </source>
</evidence>
<feature type="coiled-coil region" evidence="5">
    <location>
        <begin position="480"/>
        <end position="516"/>
    </location>
</feature>